<dbReference type="EMBL" id="GGEC01069614">
    <property type="protein sequence ID" value="MBX50098.1"/>
    <property type="molecule type" value="Transcribed_RNA"/>
</dbReference>
<accession>A0A2P2P5S9</accession>
<evidence type="ECO:0000313" key="1">
    <source>
        <dbReference type="EMBL" id="MBX50098.1"/>
    </source>
</evidence>
<reference evidence="1" key="1">
    <citation type="submission" date="2018-02" db="EMBL/GenBank/DDBJ databases">
        <title>Rhizophora mucronata_Transcriptome.</title>
        <authorList>
            <person name="Meera S.P."/>
            <person name="Sreeshan A."/>
            <person name="Augustine A."/>
        </authorList>
    </citation>
    <scope>NUCLEOTIDE SEQUENCE</scope>
    <source>
        <tissue evidence="1">Leaf</tissue>
    </source>
</reference>
<proteinExistence type="predicted"/>
<organism evidence="1">
    <name type="scientific">Rhizophora mucronata</name>
    <name type="common">Asiatic mangrove</name>
    <dbReference type="NCBI Taxonomy" id="61149"/>
    <lineage>
        <taxon>Eukaryota</taxon>
        <taxon>Viridiplantae</taxon>
        <taxon>Streptophyta</taxon>
        <taxon>Embryophyta</taxon>
        <taxon>Tracheophyta</taxon>
        <taxon>Spermatophyta</taxon>
        <taxon>Magnoliopsida</taxon>
        <taxon>eudicotyledons</taxon>
        <taxon>Gunneridae</taxon>
        <taxon>Pentapetalae</taxon>
        <taxon>rosids</taxon>
        <taxon>fabids</taxon>
        <taxon>Malpighiales</taxon>
        <taxon>Rhizophoraceae</taxon>
        <taxon>Rhizophora</taxon>
    </lineage>
</organism>
<sequence length="31" mass="3365">MPCLPSAKPLVQMSPRCHMLLAKTHGLGLSF</sequence>
<protein>
    <submittedName>
        <fullName evidence="1">Uncharacterized protein</fullName>
    </submittedName>
</protein>
<dbReference type="AlphaFoldDB" id="A0A2P2P5S9"/>
<name>A0A2P2P5S9_RHIMU</name>